<comment type="caution">
    <text evidence="1">The sequence shown here is derived from an EMBL/GenBank/DDBJ whole genome shotgun (WGS) entry which is preliminary data.</text>
</comment>
<dbReference type="EMBL" id="CM040996">
    <property type="protein sequence ID" value="MCJ8745700.1"/>
    <property type="molecule type" value="Genomic_DNA"/>
</dbReference>
<keyword evidence="2" id="KW-1185">Reference proteome</keyword>
<evidence type="ECO:0000313" key="1">
    <source>
        <dbReference type="EMBL" id="MCJ8745700.1"/>
    </source>
</evidence>
<organism evidence="1 2">
    <name type="scientific">Pangasius djambal</name>
    <dbReference type="NCBI Taxonomy" id="1691987"/>
    <lineage>
        <taxon>Eukaryota</taxon>
        <taxon>Metazoa</taxon>
        <taxon>Chordata</taxon>
        <taxon>Craniata</taxon>
        <taxon>Vertebrata</taxon>
        <taxon>Euteleostomi</taxon>
        <taxon>Actinopterygii</taxon>
        <taxon>Neopterygii</taxon>
        <taxon>Teleostei</taxon>
        <taxon>Ostariophysi</taxon>
        <taxon>Siluriformes</taxon>
        <taxon>Pangasiidae</taxon>
        <taxon>Pangasius</taxon>
    </lineage>
</organism>
<evidence type="ECO:0000313" key="2">
    <source>
        <dbReference type="Proteomes" id="UP000830395"/>
    </source>
</evidence>
<protein>
    <submittedName>
        <fullName evidence="1">Uncharacterized protein</fullName>
    </submittedName>
</protein>
<name>A0ACC5ZDH9_9TELE</name>
<gene>
    <name evidence="1" type="ORF">PDJAM_G00133260</name>
</gene>
<proteinExistence type="predicted"/>
<accession>A0ACC5ZDH9</accession>
<dbReference type="Proteomes" id="UP000830395">
    <property type="component" value="Chromosome 22"/>
</dbReference>
<reference evidence="1" key="1">
    <citation type="submission" date="2020-02" db="EMBL/GenBank/DDBJ databases">
        <title>Genome sequencing of the panga catfish, Pangasius djambal.</title>
        <authorList>
            <person name="Wen M."/>
            <person name="Zahm M."/>
            <person name="Roques C."/>
            <person name="Cabau C."/>
            <person name="Klopp C."/>
            <person name="Donnadieu C."/>
            <person name="Jouanno E."/>
            <person name="Avarre J.-C."/>
            <person name="Campet M."/>
            <person name="Ha T."/>
            <person name="Dugue R."/>
            <person name="Lampietro C."/>
            <person name="Louis A."/>
            <person name="Herpin A."/>
            <person name="Echchiki A."/>
            <person name="Berthelot C."/>
            <person name="Parey E."/>
            <person name="Roest-Crollius H."/>
            <person name="Braasch I."/>
            <person name="Postlethwait J.H."/>
            <person name="Bobe J."/>
            <person name="Montfort J."/>
            <person name="Bouchez O."/>
            <person name="Begum T."/>
            <person name="Schartl M."/>
            <person name="Gustiano R."/>
            <person name="Guiguen Y."/>
        </authorList>
    </citation>
    <scope>NUCLEOTIDE SEQUENCE</scope>
    <source>
        <strain evidence="1">Pdj_M5554</strain>
    </source>
</reference>
<sequence>MNLFYVLFVCVVSCLCGSEVVSWPSICCLKKKSNKGLPVKNVADCKVQSAGLCPFDAIIIKTRKGRNVCYDPKAEWVIKNVVMKGTDSCDTKRVKKSPKDKKAGRGGKRGKRKGKQGKGRE</sequence>